<dbReference type="AlphaFoldDB" id="N6V642"/>
<evidence type="ECO:0000313" key="12">
    <source>
        <dbReference type="Proteomes" id="UP000012429"/>
    </source>
</evidence>
<dbReference type="OrthoDB" id="9809025at2"/>
<evidence type="ECO:0000259" key="10">
    <source>
        <dbReference type="PROSITE" id="PS50075"/>
    </source>
</evidence>
<dbReference type="PANTHER" id="PTHR20863:SF76">
    <property type="entry name" value="CARRIER DOMAIN-CONTAINING PROTEIN"/>
    <property type="match status" value="1"/>
</dbReference>
<organism evidence="11 12">
    <name type="scientific">Rhizobium freirei PRF 81</name>
    <dbReference type="NCBI Taxonomy" id="363754"/>
    <lineage>
        <taxon>Bacteria</taxon>
        <taxon>Pseudomonadati</taxon>
        <taxon>Pseudomonadota</taxon>
        <taxon>Alphaproteobacteria</taxon>
        <taxon>Hyphomicrobiales</taxon>
        <taxon>Rhizobiaceae</taxon>
        <taxon>Rhizobium/Agrobacterium group</taxon>
        <taxon>Rhizobium</taxon>
    </lineage>
</organism>
<dbReference type="Pfam" id="PF00550">
    <property type="entry name" value="PP-binding"/>
    <property type="match status" value="1"/>
</dbReference>
<protein>
    <recommendedName>
        <fullName evidence="9">Acyl carrier protein AcpXL</fullName>
    </recommendedName>
</protein>
<dbReference type="EMBL" id="AQHN01000010">
    <property type="protein sequence ID" value="ENN89320.1"/>
    <property type="molecule type" value="Genomic_DNA"/>
</dbReference>
<dbReference type="InterPro" id="IPR036736">
    <property type="entry name" value="ACP-like_sf"/>
</dbReference>
<keyword evidence="3" id="KW-0444">Lipid biosynthesis</keyword>
<dbReference type="GO" id="GO:0005829">
    <property type="term" value="C:cytosol"/>
    <property type="evidence" value="ECO:0007669"/>
    <property type="project" value="TreeGrafter"/>
</dbReference>
<evidence type="ECO:0000256" key="4">
    <source>
        <dbReference type="ARBA" id="ARBA00022553"/>
    </source>
</evidence>
<evidence type="ECO:0000256" key="1">
    <source>
        <dbReference type="ARBA" id="ARBA00022450"/>
    </source>
</evidence>
<keyword evidence="12" id="KW-1185">Reference proteome</keyword>
<name>N6V642_9HYPH</name>
<dbReference type="GO" id="GO:0009245">
    <property type="term" value="P:lipid A biosynthetic process"/>
    <property type="evidence" value="ECO:0007669"/>
    <property type="project" value="TreeGrafter"/>
</dbReference>
<feature type="domain" description="Carrier" evidence="10">
    <location>
        <begin position="15"/>
        <end position="101"/>
    </location>
</feature>
<dbReference type="NCBIfam" id="NF005079">
    <property type="entry name" value="PRK06508.1"/>
    <property type="match status" value="1"/>
</dbReference>
<dbReference type="InterPro" id="IPR009081">
    <property type="entry name" value="PP-bd_ACP"/>
</dbReference>
<dbReference type="Proteomes" id="UP000012429">
    <property type="component" value="Unassembled WGS sequence"/>
</dbReference>
<dbReference type="SUPFAM" id="SSF47336">
    <property type="entry name" value="ACP-like"/>
    <property type="match status" value="1"/>
</dbReference>
<evidence type="ECO:0000256" key="8">
    <source>
        <dbReference type="ARBA" id="ARBA00024328"/>
    </source>
</evidence>
<dbReference type="PATRIC" id="fig|363754.4.peg.837"/>
<evidence type="ECO:0000256" key="2">
    <source>
        <dbReference type="ARBA" id="ARBA00022490"/>
    </source>
</evidence>
<keyword evidence="7" id="KW-0275">Fatty acid biosynthesis</keyword>
<evidence type="ECO:0000256" key="6">
    <source>
        <dbReference type="ARBA" id="ARBA00023098"/>
    </source>
</evidence>
<evidence type="ECO:0000313" key="11">
    <source>
        <dbReference type="EMBL" id="ENN89320.1"/>
    </source>
</evidence>
<dbReference type="STRING" id="363754.RHSP_29150"/>
<evidence type="ECO:0000256" key="9">
    <source>
        <dbReference type="ARBA" id="ARBA00024402"/>
    </source>
</evidence>
<reference evidence="11 12" key="1">
    <citation type="journal article" date="2012" name="BMC Genomics">
        <title>Genomic basis of broad host range and environmental adaptability of Rhizobium tropici CIAT 899 and Rhizobium sp. PRF 81 which are used in inoculants for common bean (Phaseolus vulgaris L.).</title>
        <authorList>
            <person name="Ormeno-Orrillo E."/>
            <person name="Menna P."/>
            <person name="Almeida L.G."/>
            <person name="Ollero F.J."/>
            <person name="Nicolas M.F."/>
            <person name="Pains Rodrigues E."/>
            <person name="Shigueyoshi Nakatani A."/>
            <person name="Silva Batista J.S."/>
            <person name="Oliveira Chueire L.M."/>
            <person name="Souza R.C."/>
            <person name="Ribeiro Vasconcelos A.T."/>
            <person name="Megias M."/>
            <person name="Hungria M."/>
            <person name="Martinez-Romero E."/>
        </authorList>
    </citation>
    <scope>NUCLEOTIDE SEQUENCE [LARGE SCALE GENOMIC DNA]</scope>
    <source>
        <strain evidence="11 12">PRF 81</strain>
    </source>
</reference>
<dbReference type="InterPro" id="IPR003231">
    <property type="entry name" value="ACP"/>
</dbReference>
<dbReference type="GO" id="GO:0000035">
    <property type="term" value="F:acyl binding"/>
    <property type="evidence" value="ECO:0007669"/>
    <property type="project" value="TreeGrafter"/>
</dbReference>
<keyword evidence="1" id="KW-0596">Phosphopantetheine</keyword>
<accession>N6V642</accession>
<dbReference type="GO" id="GO:0036104">
    <property type="term" value="P:Kdo2-lipid A biosynthetic process"/>
    <property type="evidence" value="ECO:0007669"/>
    <property type="project" value="UniProtKB-UniPathway"/>
</dbReference>
<comment type="caution">
    <text evidence="11">The sequence shown here is derived from an EMBL/GenBank/DDBJ whole genome shotgun (WGS) entry which is preliminary data.</text>
</comment>
<keyword evidence="6" id="KW-0443">Lipid metabolism</keyword>
<comment type="pathway">
    <text evidence="8">Glycolipid biosynthesis; KDO(2)-lipid A biosynthesis.</text>
</comment>
<evidence type="ECO:0000256" key="5">
    <source>
        <dbReference type="ARBA" id="ARBA00022832"/>
    </source>
</evidence>
<dbReference type="Gene3D" id="1.10.1200.10">
    <property type="entry name" value="ACP-like"/>
    <property type="match status" value="1"/>
</dbReference>
<dbReference type="GO" id="GO:0016020">
    <property type="term" value="C:membrane"/>
    <property type="evidence" value="ECO:0007669"/>
    <property type="project" value="GOC"/>
</dbReference>
<keyword evidence="4" id="KW-0597">Phosphoprotein</keyword>
<dbReference type="PROSITE" id="PS00012">
    <property type="entry name" value="PHOSPHOPANTETHEINE"/>
    <property type="match status" value="1"/>
</dbReference>
<sequence length="105" mass="11877">MRGIELLFQEVWAVTATFDKVADIIAETSEIDRETITPDSHTIDDLGIDSLDFLDIVFAIDKEFGIKIPLEQWTQEVNEGKVSTEEYFVLKNLCAKIDELRAAKG</sequence>
<dbReference type="PROSITE" id="PS50075">
    <property type="entry name" value="CARRIER"/>
    <property type="match status" value="1"/>
</dbReference>
<keyword evidence="2" id="KW-0963">Cytoplasm</keyword>
<dbReference type="PANTHER" id="PTHR20863">
    <property type="entry name" value="ACYL CARRIER PROTEIN"/>
    <property type="match status" value="1"/>
</dbReference>
<gene>
    <name evidence="11" type="ORF">RHSP_29150</name>
</gene>
<proteinExistence type="predicted"/>
<evidence type="ECO:0000256" key="3">
    <source>
        <dbReference type="ARBA" id="ARBA00022516"/>
    </source>
</evidence>
<evidence type="ECO:0000256" key="7">
    <source>
        <dbReference type="ARBA" id="ARBA00023160"/>
    </source>
</evidence>
<dbReference type="InterPro" id="IPR006162">
    <property type="entry name" value="Ppantetheine_attach_site"/>
</dbReference>
<dbReference type="UniPathway" id="UPA00360"/>
<keyword evidence="5" id="KW-0276">Fatty acid metabolism</keyword>
<dbReference type="GO" id="GO:0000036">
    <property type="term" value="F:acyl carrier activity"/>
    <property type="evidence" value="ECO:0007669"/>
    <property type="project" value="TreeGrafter"/>
</dbReference>